<dbReference type="Proteomes" id="UP001501257">
    <property type="component" value="Unassembled WGS sequence"/>
</dbReference>
<keyword evidence="3" id="KW-1185">Reference proteome</keyword>
<dbReference type="InterPro" id="IPR004176">
    <property type="entry name" value="Clp_R_N"/>
</dbReference>
<dbReference type="SUPFAM" id="SSF81923">
    <property type="entry name" value="Double Clp-N motif"/>
    <property type="match status" value="1"/>
</dbReference>
<name>A0ABP9TMI5_9MICC</name>
<evidence type="ECO:0000259" key="1">
    <source>
        <dbReference type="Pfam" id="PF02861"/>
    </source>
</evidence>
<protein>
    <recommendedName>
        <fullName evidence="1">Clp R domain-containing protein</fullName>
    </recommendedName>
</protein>
<dbReference type="InterPro" id="IPR036628">
    <property type="entry name" value="Clp_N_dom_sf"/>
</dbReference>
<evidence type="ECO:0000313" key="3">
    <source>
        <dbReference type="Proteomes" id="UP001501257"/>
    </source>
</evidence>
<dbReference type="Pfam" id="PF10604">
    <property type="entry name" value="Polyketide_cyc2"/>
    <property type="match status" value="1"/>
</dbReference>
<gene>
    <name evidence="2" type="ORF">GCM10025778_24870</name>
</gene>
<dbReference type="EMBL" id="BAABLK010000034">
    <property type="protein sequence ID" value="GAA5227954.1"/>
    <property type="molecule type" value="Genomic_DNA"/>
</dbReference>
<dbReference type="SUPFAM" id="SSF55961">
    <property type="entry name" value="Bet v1-like"/>
    <property type="match status" value="1"/>
</dbReference>
<reference evidence="3" key="1">
    <citation type="journal article" date="2019" name="Int. J. Syst. Evol. Microbiol.">
        <title>The Global Catalogue of Microorganisms (GCM) 10K type strain sequencing project: providing services to taxonomists for standard genome sequencing and annotation.</title>
        <authorList>
            <consortium name="The Broad Institute Genomics Platform"/>
            <consortium name="The Broad Institute Genome Sequencing Center for Infectious Disease"/>
            <person name="Wu L."/>
            <person name="Ma J."/>
        </authorList>
    </citation>
    <scope>NUCLEOTIDE SEQUENCE [LARGE SCALE GENOMIC DNA]</scope>
    <source>
        <strain evidence="3">JCM 18952</strain>
    </source>
</reference>
<proteinExistence type="predicted"/>
<dbReference type="Pfam" id="PF02861">
    <property type="entry name" value="Clp_N"/>
    <property type="match status" value="1"/>
</dbReference>
<sequence>MNKLVRAAQTSQSLSLAAMEEASRRGLREADIEHLFLALVINDQSAGRALRSIGIDLKAARHAVEEQHEAQLASLGIAPSFPEAGRIVFHETDGYEWSPRALDLITKSNGKNKTGDAAAVLRELVAEPSGLIAEILDRLGTTPDALRKQLDTPAEKTRPVPAKVKGRISASSETFVSAPMEKVWEFLADPTRIPEWEPSIGSIEHSGQEASRGPIWQGLAPISHPDGRPVKIKAQFRRRSIELVTAHRQQRIAWSFAHPDVAQDSSVLTEFALVNTSGGTQIQITKSWSRRHGWRSLVAWPLRPLQRFLGWITLFQTGSAISRAFR</sequence>
<dbReference type="InterPro" id="IPR019587">
    <property type="entry name" value="Polyketide_cyclase/dehydratase"/>
</dbReference>
<feature type="domain" description="Clp R" evidence="1">
    <location>
        <begin position="17"/>
        <end position="69"/>
    </location>
</feature>
<accession>A0ABP9TMI5</accession>
<dbReference type="Gene3D" id="1.10.1780.10">
    <property type="entry name" value="Clp, N-terminal domain"/>
    <property type="match status" value="1"/>
</dbReference>
<dbReference type="Gene3D" id="3.30.530.20">
    <property type="match status" value="1"/>
</dbReference>
<comment type="caution">
    <text evidence="2">The sequence shown here is derived from an EMBL/GenBank/DDBJ whole genome shotgun (WGS) entry which is preliminary data.</text>
</comment>
<organism evidence="2 3">
    <name type="scientific">Paeniglutamicibacter antarcticus</name>
    <dbReference type="NCBI Taxonomy" id="494023"/>
    <lineage>
        <taxon>Bacteria</taxon>
        <taxon>Bacillati</taxon>
        <taxon>Actinomycetota</taxon>
        <taxon>Actinomycetes</taxon>
        <taxon>Micrococcales</taxon>
        <taxon>Micrococcaceae</taxon>
        <taxon>Paeniglutamicibacter</taxon>
    </lineage>
</organism>
<dbReference type="RefSeq" id="WP_210100022.1">
    <property type="nucleotide sequence ID" value="NZ_BAABLK010000034.1"/>
</dbReference>
<evidence type="ECO:0000313" key="2">
    <source>
        <dbReference type="EMBL" id="GAA5227954.1"/>
    </source>
</evidence>
<dbReference type="InterPro" id="IPR023393">
    <property type="entry name" value="START-like_dom_sf"/>
</dbReference>